<dbReference type="InterPro" id="IPR020843">
    <property type="entry name" value="ER"/>
</dbReference>
<keyword evidence="2 4" id="KW-0862">Zinc</keyword>
<comment type="cofactor">
    <cofactor evidence="4">
        <name>Zn(2+)</name>
        <dbReference type="ChEBI" id="CHEBI:29105"/>
    </cofactor>
</comment>
<dbReference type="SMART" id="SM00829">
    <property type="entry name" value="PKS_ER"/>
    <property type="match status" value="1"/>
</dbReference>
<dbReference type="Proteomes" id="UP001549106">
    <property type="component" value="Unassembled WGS sequence"/>
</dbReference>
<evidence type="ECO:0000313" key="6">
    <source>
        <dbReference type="EMBL" id="MET3750817.1"/>
    </source>
</evidence>
<dbReference type="Gene3D" id="3.40.50.720">
    <property type="entry name" value="NAD(P)-binding Rossmann-like Domain"/>
    <property type="match status" value="1"/>
</dbReference>
<dbReference type="InterPro" id="IPR002328">
    <property type="entry name" value="ADH_Zn_CS"/>
</dbReference>
<proteinExistence type="inferred from homology"/>
<protein>
    <submittedName>
        <fullName evidence="6">Threonine dehydrogenase-like Zn-dependent dehydrogenase</fullName>
    </submittedName>
</protein>
<name>A0ABV2M2Z3_9FIRM</name>
<dbReference type="PANTHER" id="PTHR43401:SF2">
    <property type="entry name" value="L-THREONINE 3-DEHYDROGENASE"/>
    <property type="match status" value="1"/>
</dbReference>
<evidence type="ECO:0000256" key="1">
    <source>
        <dbReference type="ARBA" id="ARBA00022723"/>
    </source>
</evidence>
<dbReference type="Pfam" id="PF08240">
    <property type="entry name" value="ADH_N"/>
    <property type="match status" value="1"/>
</dbReference>
<dbReference type="InterPro" id="IPR011032">
    <property type="entry name" value="GroES-like_sf"/>
</dbReference>
<gene>
    <name evidence="6" type="ORF">ABID24_002070</name>
</gene>
<dbReference type="InterPro" id="IPR036291">
    <property type="entry name" value="NAD(P)-bd_dom_sf"/>
</dbReference>
<dbReference type="PANTHER" id="PTHR43401">
    <property type="entry name" value="L-THREONINE 3-DEHYDROGENASE"/>
    <property type="match status" value="1"/>
</dbReference>
<feature type="domain" description="Enoyl reductase (ER)" evidence="5">
    <location>
        <begin position="14"/>
        <end position="323"/>
    </location>
</feature>
<dbReference type="PROSITE" id="PS00059">
    <property type="entry name" value="ADH_ZINC"/>
    <property type="match status" value="1"/>
</dbReference>
<accession>A0ABV2M2Z3</accession>
<dbReference type="InterPro" id="IPR050129">
    <property type="entry name" value="Zn_alcohol_dh"/>
</dbReference>
<keyword evidence="3" id="KW-0560">Oxidoreductase</keyword>
<dbReference type="Pfam" id="PF00107">
    <property type="entry name" value="ADH_zinc_N"/>
    <property type="match status" value="1"/>
</dbReference>
<sequence length="327" mass="36239">MKVNGVYVKDYMKLDVMQHEIPNEPGPNEVLVKTMACGVCCWDSWLYRGVNAPGPYPYVIGHEGAGIVEKVGSEVDNLKPGDKVFAAYGGNDMMSEYFINRKDGVVKLSDEVKDWASVIYEPACCVINVVNSLDIQLGDHVVLVGAGYMGLQTLQVLTKGSQAGRITVFELRDDRRRMAEAMNPTEVADPESEEGKKLIEDIIKAGGADVVIDFGATTSGFELADSLTKQAGKLGIATFHRGDVTFNGTKWHLGGLKVYNLSPFSNAHYPELLPKAYEMIRKRVLAPEEYVTHTAYYKDLEAMENLFQRACDKEDNYMKGVVLFTKE</sequence>
<comment type="similarity">
    <text evidence="4">Belongs to the zinc-containing alcohol dehydrogenase family.</text>
</comment>
<reference evidence="6 7" key="1">
    <citation type="submission" date="2024-06" db="EMBL/GenBank/DDBJ databases">
        <title>Genomic Encyclopedia of Type Strains, Phase IV (KMG-IV): sequencing the most valuable type-strain genomes for metagenomic binning, comparative biology and taxonomic classification.</title>
        <authorList>
            <person name="Goeker M."/>
        </authorList>
    </citation>
    <scope>NUCLEOTIDE SEQUENCE [LARGE SCALE GENOMIC DNA]</scope>
    <source>
        <strain evidence="6 7">DSM 29492</strain>
    </source>
</reference>
<dbReference type="InterPro" id="IPR013149">
    <property type="entry name" value="ADH-like_C"/>
</dbReference>
<dbReference type="Gene3D" id="3.90.180.10">
    <property type="entry name" value="Medium-chain alcohol dehydrogenases, catalytic domain"/>
    <property type="match status" value="2"/>
</dbReference>
<keyword evidence="1 4" id="KW-0479">Metal-binding</keyword>
<keyword evidence="7" id="KW-1185">Reference proteome</keyword>
<dbReference type="SUPFAM" id="SSF50129">
    <property type="entry name" value="GroES-like"/>
    <property type="match status" value="1"/>
</dbReference>
<dbReference type="InterPro" id="IPR013154">
    <property type="entry name" value="ADH-like_N"/>
</dbReference>
<dbReference type="EMBL" id="JBEPMJ010000014">
    <property type="protein sequence ID" value="MET3750817.1"/>
    <property type="molecule type" value="Genomic_DNA"/>
</dbReference>
<evidence type="ECO:0000256" key="3">
    <source>
        <dbReference type="ARBA" id="ARBA00023002"/>
    </source>
</evidence>
<dbReference type="SUPFAM" id="SSF51735">
    <property type="entry name" value="NAD(P)-binding Rossmann-fold domains"/>
    <property type="match status" value="1"/>
</dbReference>
<dbReference type="RefSeq" id="WP_147599666.1">
    <property type="nucleotide sequence ID" value="NZ_BAABXP010000001.1"/>
</dbReference>
<evidence type="ECO:0000256" key="4">
    <source>
        <dbReference type="RuleBase" id="RU361277"/>
    </source>
</evidence>
<evidence type="ECO:0000259" key="5">
    <source>
        <dbReference type="SMART" id="SM00829"/>
    </source>
</evidence>
<evidence type="ECO:0000256" key="2">
    <source>
        <dbReference type="ARBA" id="ARBA00022833"/>
    </source>
</evidence>
<evidence type="ECO:0000313" key="7">
    <source>
        <dbReference type="Proteomes" id="UP001549106"/>
    </source>
</evidence>
<organism evidence="6 7">
    <name type="scientific">Blautia caecimuris</name>
    <dbReference type="NCBI Taxonomy" id="1796615"/>
    <lineage>
        <taxon>Bacteria</taxon>
        <taxon>Bacillati</taxon>
        <taxon>Bacillota</taxon>
        <taxon>Clostridia</taxon>
        <taxon>Lachnospirales</taxon>
        <taxon>Lachnospiraceae</taxon>
        <taxon>Blautia</taxon>
    </lineage>
</organism>
<comment type="caution">
    <text evidence="6">The sequence shown here is derived from an EMBL/GenBank/DDBJ whole genome shotgun (WGS) entry which is preliminary data.</text>
</comment>